<dbReference type="GO" id="GO:0005737">
    <property type="term" value="C:cytoplasm"/>
    <property type="evidence" value="ECO:0007669"/>
    <property type="project" value="UniProtKB-SubCell"/>
</dbReference>
<keyword evidence="6" id="KW-0408">Iron</keyword>
<keyword evidence="5" id="KW-0678">Repressor</keyword>
<feature type="domain" description="Ferrous iron transporter FeoA-like" evidence="13">
    <location>
        <begin position="149"/>
        <end position="222"/>
    </location>
</feature>
<dbReference type="GO" id="GO:0046983">
    <property type="term" value="F:protein dimerization activity"/>
    <property type="evidence" value="ECO:0007669"/>
    <property type="project" value="InterPro"/>
</dbReference>
<dbReference type="Pfam" id="PF01325">
    <property type="entry name" value="Fe_dep_repress"/>
    <property type="match status" value="1"/>
</dbReference>
<keyword evidence="7" id="KW-0805">Transcription regulation</keyword>
<evidence type="ECO:0000256" key="6">
    <source>
        <dbReference type="ARBA" id="ARBA00023004"/>
    </source>
</evidence>
<evidence type="ECO:0000256" key="3">
    <source>
        <dbReference type="ARBA" id="ARBA00011738"/>
    </source>
</evidence>
<dbReference type="InterPro" id="IPR008988">
    <property type="entry name" value="Transcriptional_repressor_C"/>
</dbReference>
<evidence type="ECO:0000256" key="11">
    <source>
        <dbReference type="ARBA" id="ARBA00023211"/>
    </source>
</evidence>
<dbReference type="Gene3D" id="1.10.10.10">
    <property type="entry name" value="Winged helix-like DNA-binding domain superfamily/Winged helix DNA-binding domain"/>
    <property type="match status" value="1"/>
</dbReference>
<evidence type="ECO:0000313" key="14">
    <source>
        <dbReference type="EMBL" id="VAX37777.1"/>
    </source>
</evidence>
<dbReference type="SUPFAM" id="SSF46785">
    <property type="entry name" value="Winged helix' DNA-binding domain"/>
    <property type="match status" value="1"/>
</dbReference>
<evidence type="ECO:0000256" key="1">
    <source>
        <dbReference type="ARBA" id="ARBA00004496"/>
    </source>
</evidence>
<evidence type="ECO:0000256" key="8">
    <source>
        <dbReference type="ARBA" id="ARBA00023125"/>
    </source>
</evidence>
<keyword evidence="9" id="KW-0010">Activator</keyword>
<dbReference type="GO" id="GO:0003677">
    <property type="term" value="F:DNA binding"/>
    <property type="evidence" value="ECO:0007669"/>
    <property type="project" value="UniProtKB-KW"/>
</dbReference>
<organism evidence="14">
    <name type="scientific">hydrothermal vent metagenome</name>
    <dbReference type="NCBI Taxonomy" id="652676"/>
    <lineage>
        <taxon>unclassified sequences</taxon>
        <taxon>metagenomes</taxon>
        <taxon>ecological metagenomes</taxon>
    </lineage>
</organism>
<dbReference type="EMBL" id="UOGL01000139">
    <property type="protein sequence ID" value="VAX37777.1"/>
    <property type="molecule type" value="Genomic_DNA"/>
</dbReference>
<dbReference type="AlphaFoldDB" id="A0A3B1E4Y7"/>
<comment type="subunit">
    <text evidence="3">Homodimer.</text>
</comment>
<dbReference type="SMART" id="SM00899">
    <property type="entry name" value="FeoA"/>
    <property type="match status" value="1"/>
</dbReference>
<comment type="subcellular location">
    <subcellularLocation>
        <location evidence="1">Cytoplasm</location>
    </subcellularLocation>
</comment>
<dbReference type="InterPro" id="IPR022689">
    <property type="entry name" value="Iron_dep_repressor"/>
</dbReference>
<dbReference type="SUPFAM" id="SSF50037">
    <property type="entry name" value="C-terminal domain of transcriptional repressors"/>
    <property type="match status" value="1"/>
</dbReference>
<protein>
    <recommendedName>
        <fullName evidence="12">Manganese transport regulator</fullName>
    </recommendedName>
</protein>
<dbReference type="Pfam" id="PF02742">
    <property type="entry name" value="Fe_dep_repr_C"/>
    <property type="match status" value="1"/>
</dbReference>
<evidence type="ECO:0000256" key="9">
    <source>
        <dbReference type="ARBA" id="ARBA00023159"/>
    </source>
</evidence>
<evidence type="ECO:0000256" key="2">
    <source>
        <dbReference type="ARBA" id="ARBA00007871"/>
    </source>
</evidence>
<dbReference type="InterPro" id="IPR038157">
    <property type="entry name" value="FeoA_core_dom"/>
</dbReference>
<dbReference type="InterPro" id="IPR001367">
    <property type="entry name" value="Fe_dep_repressor"/>
</dbReference>
<gene>
    <name evidence="14" type="ORF">MNBD_PLANCTO02-1504</name>
</gene>
<dbReference type="FunFam" id="1.10.60.10:FF:000004">
    <property type="entry name" value="DtxR family transcriptional regulator"/>
    <property type="match status" value="1"/>
</dbReference>
<dbReference type="InterPro" id="IPR036421">
    <property type="entry name" value="Fe_dep_repressor_sf"/>
</dbReference>
<keyword evidence="10" id="KW-0804">Transcription</keyword>
<keyword evidence="8" id="KW-0238">DNA-binding</keyword>
<dbReference type="InterPro" id="IPR036390">
    <property type="entry name" value="WH_DNA-bd_sf"/>
</dbReference>
<dbReference type="InterPro" id="IPR036388">
    <property type="entry name" value="WH-like_DNA-bd_sf"/>
</dbReference>
<dbReference type="SUPFAM" id="SSF47979">
    <property type="entry name" value="Iron-dependent repressor protein, dimerization domain"/>
    <property type="match status" value="1"/>
</dbReference>
<dbReference type="InterPro" id="IPR007167">
    <property type="entry name" value="Fe-transptr_FeoA-like"/>
</dbReference>
<dbReference type="SMART" id="SM00529">
    <property type="entry name" value="HTH_DTXR"/>
    <property type="match status" value="1"/>
</dbReference>
<sequence>MPSLVVENYLKGLYQIGQRANDDWVPTGKLAEALKISPGSATSMLKSLAEETPPLVQYKAYQGVKLSKAGEKIALRVLRRHRLIELFLVTTLSLSWDQVHEEAENMEHAVSDMLVDRIDEFLGHPTSDPHGDPIPSRTGEMRTEAIVTMPLSSCNPSQEVELVRVIKQDATFLQYLSQSKMTIGSVMTVIENNPTAEIITLQIGKKIISLGHPAAESLLVKLIKE</sequence>
<keyword evidence="4" id="KW-0963">Cytoplasm</keyword>
<evidence type="ECO:0000256" key="7">
    <source>
        <dbReference type="ARBA" id="ARBA00023015"/>
    </source>
</evidence>
<reference evidence="14" key="1">
    <citation type="submission" date="2018-06" db="EMBL/GenBank/DDBJ databases">
        <authorList>
            <person name="Zhirakovskaya E."/>
        </authorList>
    </citation>
    <scope>NUCLEOTIDE SEQUENCE</scope>
</reference>
<dbReference type="Gene3D" id="2.30.30.90">
    <property type="match status" value="1"/>
</dbReference>
<dbReference type="GO" id="GO:0003700">
    <property type="term" value="F:DNA-binding transcription factor activity"/>
    <property type="evidence" value="ECO:0007669"/>
    <property type="project" value="InterPro"/>
</dbReference>
<dbReference type="Pfam" id="PF04023">
    <property type="entry name" value="FeoA"/>
    <property type="match status" value="1"/>
</dbReference>
<comment type="similarity">
    <text evidence="2">Belongs to the DtxR/MntR family.</text>
</comment>
<dbReference type="Gene3D" id="1.10.60.10">
    <property type="entry name" value="Iron dependent repressor, metal binding and dimerisation domain"/>
    <property type="match status" value="1"/>
</dbReference>
<dbReference type="InterPro" id="IPR050536">
    <property type="entry name" value="DtxR_MntR_Metal-Reg"/>
</dbReference>
<evidence type="ECO:0000256" key="4">
    <source>
        <dbReference type="ARBA" id="ARBA00022490"/>
    </source>
</evidence>
<accession>A0A3B1E4Y7</accession>
<name>A0A3B1E4Y7_9ZZZZ</name>
<dbReference type="InterPro" id="IPR022687">
    <property type="entry name" value="HTH_DTXR"/>
</dbReference>
<evidence type="ECO:0000256" key="12">
    <source>
        <dbReference type="ARBA" id="ARBA00032593"/>
    </source>
</evidence>
<keyword evidence="11" id="KW-0464">Manganese</keyword>
<dbReference type="GO" id="GO:0046914">
    <property type="term" value="F:transition metal ion binding"/>
    <property type="evidence" value="ECO:0007669"/>
    <property type="project" value="InterPro"/>
</dbReference>
<proteinExistence type="inferred from homology"/>
<dbReference type="PANTHER" id="PTHR33238:SF11">
    <property type="entry name" value="TRANSCRIPTIONAL REGULATOR MNTR"/>
    <property type="match status" value="1"/>
</dbReference>
<dbReference type="PANTHER" id="PTHR33238">
    <property type="entry name" value="IRON (METAL) DEPENDENT REPRESSOR, DTXR FAMILY"/>
    <property type="match status" value="1"/>
</dbReference>
<evidence type="ECO:0000259" key="13">
    <source>
        <dbReference type="SMART" id="SM00899"/>
    </source>
</evidence>
<evidence type="ECO:0000256" key="5">
    <source>
        <dbReference type="ARBA" id="ARBA00022491"/>
    </source>
</evidence>
<evidence type="ECO:0000256" key="10">
    <source>
        <dbReference type="ARBA" id="ARBA00023163"/>
    </source>
</evidence>